<comment type="caution">
    <text evidence="1">The sequence shown here is derived from an EMBL/GenBank/DDBJ whole genome shotgun (WGS) entry which is preliminary data.</text>
</comment>
<dbReference type="PATRIC" id="fig|1339314.3.peg.2610"/>
<reference evidence="1 2" key="1">
    <citation type="submission" date="2014-02" db="EMBL/GenBank/DDBJ databases">
        <authorList>
            <person name="Sears C."/>
            <person name="Carroll K."/>
            <person name="Sack B.R."/>
            <person name="Qadri F."/>
            <person name="Myers L.L."/>
            <person name="Chung G.-T."/>
            <person name="Escheverria P."/>
            <person name="Fraser C.M."/>
            <person name="Sadzewicz L."/>
            <person name="Shefchek K.A."/>
            <person name="Tallon L."/>
            <person name="Das S.P."/>
            <person name="Daugherty S."/>
            <person name="Mongodin E.F."/>
        </authorList>
    </citation>
    <scope>NUCLEOTIDE SEQUENCE [LARGE SCALE GENOMIC DNA]</scope>
    <source>
        <strain evidence="1 2">3976T8</strain>
    </source>
</reference>
<name>A0A016AW29_BACFG</name>
<dbReference type="AlphaFoldDB" id="A0A016AW29"/>
<dbReference type="EMBL" id="JGDS01000051">
    <property type="protein sequence ID" value="EXZ73263.1"/>
    <property type="molecule type" value="Genomic_DNA"/>
</dbReference>
<accession>A0A016AW29</accession>
<evidence type="ECO:0000313" key="2">
    <source>
        <dbReference type="Proteomes" id="UP000020938"/>
    </source>
</evidence>
<gene>
    <name evidence="1" type="ORF">M123_2406</name>
</gene>
<dbReference type="Proteomes" id="UP000020938">
    <property type="component" value="Unassembled WGS sequence"/>
</dbReference>
<protein>
    <submittedName>
        <fullName evidence="1">Uncharacterized protein</fullName>
    </submittedName>
</protein>
<proteinExistence type="predicted"/>
<organism evidence="1 2">
    <name type="scientific">Bacteroides fragilis str. 3976T8</name>
    <dbReference type="NCBI Taxonomy" id="1339314"/>
    <lineage>
        <taxon>Bacteria</taxon>
        <taxon>Pseudomonadati</taxon>
        <taxon>Bacteroidota</taxon>
        <taxon>Bacteroidia</taxon>
        <taxon>Bacteroidales</taxon>
        <taxon>Bacteroidaceae</taxon>
        <taxon>Bacteroides</taxon>
    </lineage>
</organism>
<evidence type="ECO:0000313" key="1">
    <source>
        <dbReference type="EMBL" id="EXZ73263.1"/>
    </source>
</evidence>
<sequence length="42" mass="4795">MGLVILNKKLITVRASLLIIGKESQMVIQPLYRITIGNMIRR</sequence>